<keyword evidence="1" id="KW-0378">Hydrolase</keyword>
<dbReference type="InterPro" id="IPR009197">
    <property type="entry name" value="MlrC"/>
</dbReference>
<comment type="function">
    <text evidence="1">Involved in peptidolytic degradation of cyclic heptapeptide hepatotoxin microcystin (MC).</text>
</comment>
<keyword evidence="1" id="KW-0482">Metalloprotease</keyword>
<dbReference type="PIRSF" id="PIRSF012702">
    <property type="entry name" value="UCP012702"/>
    <property type="match status" value="1"/>
</dbReference>
<dbReference type="InterPro" id="IPR010799">
    <property type="entry name" value="MlrC_C"/>
</dbReference>
<evidence type="ECO:0000313" key="5">
    <source>
        <dbReference type="Proteomes" id="UP000468591"/>
    </source>
</evidence>
<reference evidence="4 5" key="1">
    <citation type="submission" date="2020-01" db="EMBL/GenBank/DDBJ databases">
        <title>Sulfitobacter sediminilitoris sp. nov., isolated from a tidal flat.</title>
        <authorList>
            <person name="Park S."/>
            <person name="Yoon J.-H."/>
        </authorList>
    </citation>
    <scope>NUCLEOTIDE SEQUENCE [LARGE SCALE GENOMIC DNA]</scope>
    <source>
        <strain evidence="4 5">JBTF-M27</strain>
    </source>
</reference>
<dbReference type="GO" id="GO:0006508">
    <property type="term" value="P:proteolysis"/>
    <property type="evidence" value="ECO:0007669"/>
    <property type="project" value="UniProtKB-KW"/>
</dbReference>
<dbReference type="InterPro" id="IPR015995">
    <property type="entry name" value="MlrC_N"/>
</dbReference>
<dbReference type="Pfam" id="PF07364">
    <property type="entry name" value="DUF1485"/>
    <property type="match status" value="1"/>
</dbReference>
<dbReference type="Pfam" id="PF07171">
    <property type="entry name" value="MlrC_C"/>
    <property type="match status" value="1"/>
</dbReference>
<comment type="cofactor">
    <cofactor evidence="1">
        <name>Zn(2+)</name>
        <dbReference type="ChEBI" id="CHEBI:29105"/>
    </cofactor>
    <text evidence="1">Binds 1 zinc ion per subunit.</text>
</comment>
<sequence>MVKRVALAGFLHETNTFAPTKARMDDFVQGGGYMPLARGDALITRGRDINLGIGGAVAFGESADWNMVPILWAGAIPSAHVCKTAYESITDDIISGIVAAGTLDGIFLDLHGAMVAEHEEDGEGRLLSRLRAAVGPAVPIAAALDLHGNITSEMVEAADVLVGFRTYPHVDMAETGRRAAQQLDAVMARGAPFAKAFRRLPFLVPIAWQSTRSEPGQGLYDLVARTERGEVASTSFFFGFPAADFPGCGPTVVCYGETQSAANGAADTIERAVLDAEPALAGKSFDPDAGVIEAMRLARNARKPVIIADTQDNPGAGGDSNTTGMLRAMVRHGASGALGIMVDPAAAAAAHAAGQGGKIEISLGGHSKIPGDAPFEGRFVVEALSDGKFIASGPFYGGAPLDLGPSACLSIGNVRIVVTSHKAQMADREMYRFVGIEPESEAILVNKSSVHFRADFDAIAETILTCTAPGPMPVSPASLPFTNLARGMRLEPLGAEFDPDSTETRRAETTH</sequence>
<evidence type="ECO:0000256" key="1">
    <source>
        <dbReference type="PIRNR" id="PIRNR012702"/>
    </source>
</evidence>
<dbReference type="AlphaFoldDB" id="A0A6P0CH28"/>
<protein>
    <recommendedName>
        <fullName evidence="1">Microcystinase C</fullName>
        <shortName evidence="1">MlrC</shortName>
    </recommendedName>
</protein>
<name>A0A6P0CH28_9RHOB</name>
<feature type="domain" description="Microcystin LR degradation protein MlrC C-terminal" evidence="2">
    <location>
        <begin position="307"/>
        <end position="483"/>
    </location>
</feature>
<dbReference type="Proteomes" id="UP000468591">
    <property type="component" value="Unassembled WGS sequence"/>
</dbReference>
<dbReference type="GO" id="GO:0008237">
    <property type="term" value="F:metallopeptidase activity"/>
    <property type="evidence" value="ECO:0007669"/>
    <property type="project" value="UniProtKB-KW"/>
</dbReference>
<dbReference type="EMBL" id="JAABNT010000010">
    <property type="protein sequence ID" value="NEK23773.1"/>
    <property type="molecule type" value="Genomic_DNA"/>
</dbReference>
<comment type="similarity">
    <text evidence="1">Belongs to the peptidase M81 family.</text>
</comment>
<evidence type="ECO:0000313" key="4">
    <source>
        <dbReference type="EMBL" id="NEK23773.1"/>
    </source>
</evidence>
<accession>A0A6P0CH28</accession>
<organism evidence="4 5">
    <name type="scientific">Sulfitobacter sediminilitoris</name>
    <dbReference type="NCBI Taxonomy" id="2698830"/>
    <lineage>
        <taxon>Bacteria</taxon>
        <taxon>Pseudomonadati</taxon>
        <taxon>Pseudomonadota</taxon>
        <taxon>Alphaproteobacteria</taxon>
        <taxon>Rhodobacterales</taxon>
        <taxon>Roseobacteraceae</taxon>
        <taxon>Sulfitobacter</taxon>
    </lineage>
</organism>
<comment type="caution">
    <text evidence="4">The sequence shown here is derived from an EMBL/GenBank/DDBJ whole genome shotgun (WGS) entry which is preliminary data.</text>
</comment>
<evidence type="ECO:0000259" key="2">
    <source>
        <dbReference type="Pfam" id="PF07171"/>
    </source>
</evidence>
<dbReference type="GO" id="GO:0046872">
    <property type="term" value="F:metal ion binding"/>
    <property type="evidence" value="ECO:0007669"/>
    <property type="project" value="UniProtKB-KW"/>
</dbReference>
<feature type="domain" description="Microcystin LR degradation protein MlrC N-terminal" evidence="3">
    <location>
        <begin position="4"/>
        <end position="295"/>
    </location>
</feature>
<keyword evidence="1" id="KW-0479">Metal-binding</keyword>
<keyword evidence="1" id="KW-0645">Protease</keyword>
<proteinExistence type="inferred from homology"/>
<keyword evidence="5" id="KW-1185">Reference proteome</keyword>
<gene>
    <name evidence="4" type="ORF">GV827_15350</name>
</gene>
<evidence type="ECO:0000259" key="3">
    <source>
        <dbReference type="Pfam" id="PF07364"/>
    </source>
</evidence>